<dbReference type="PANTHER" id="PTHR44360:SF1">
    <property type="entry name" value="DNAJ HOMOLOG SUBFAMILY B MEMBER 9"/>
    <property type="match status" value="1"/>
</dbReference>
<dbReference type="PANTHER" id="PTHR44360">
    <property type="entry name" value="DNAJ HOMOLOG SUBFAMILY B MEMBER 9"/>
    <property type="match status" value="1"/>
</dbReference>
<feature type="compositionally biased region" description="Basic and acidic residues" evidence="2">
    <location>
        <begin position="83"/>
        <end position="119"/>
    </location>
</feature>
<evidence type="ECO:0000313" key="5">
    <source>
        <dbReference type="Proteomes" id="UP001172684"/>
    </source>
</evidence>
<evidence type="ECO:0000256" key="1">
    <source>
        <dbReference type="ARBA" id="ARBA00023186"/>
    </source>
</evidence>
<feature type="compositionally biased region" description="Basic residues" evidence="2">
    <location>
        <begin position="27"/>
        <end position="36"/>
    </location>
</feature>
<dbReference type="Proteomes" id="UP001172684">
    <property type="component" value="Unassembled WGS sequence"/>
</dbReference>
<keyword evidence="1" id="KW-0143">Chaperone</keyword>
<protein>
    <recommendedName>
        <fullName evidence="3">J domain-containing protein</fullName>
    </recommendedName>
</protein>
<accession>A0ABQ9NU45</accession>
<dbReference type="PRINTS" id="PR00625">
    <property type="entry name" value="JDOMAIN"/>
</dbReference>
<dbReference type="SMART" id="SM00271">
    <property type="entry name" value="DnaJ"/>
    <property type="match status" value="1"/>
</dbReference>
<dbReference type="InterPro" id="IPR051948">
    <property type="entry name" value="Hsp70_co-chaperone_J-domain"/>
</dbReference>
<proteinExistence type="predicted"/>
<feature type="compositionally biased region" description="Basic and acidic residues" evidence="2">
    <location>
        <begin position="48"/>
        <end position="72"/>
    </location>
</feature>
<feature type="domain" description="J" evidence="3">
    <location>
        <begin position="5"/>
        <end position="80"/>
    </location>
</feature>
<reference evidence="4" key="1">
    <citation type="submission" date="2022-10" db="EMBL/GenBank/DDBJ databases">
        <title>Culturing micro-colonial fungi from biological soil crusts in the Mojave desert and describing Neophaeococcomyces mojavensis, and introducing the new genera and species Taxawa tesnikishii.</title>
        <authorList>
            <person name="Kurbessoian T."/>
            <person name="Stajich J.E."/>
        </authorList>
    </citation>
    <scope>NUCLEOTIDE SEQUENCE</scope>
    <source>
        <strain evidence="4">TK_1</strain>
    </source>
</reference>
<feature type="compositionally biased region" description="Basic residues" evidence="2">
    <location>
        <begin position="156"/>
        <end position="165"/>
    </location>
</feature>
<sequence length="172" mass="20793">MSNANPYQVLGVSQDVSDEVIKTAYRKSALKHHPDKAKRPQDVTTATERMEEINEAWEKLKPENRKVTDAKIRMPGRQYAQKQKQDKAKEDSRKAQEDFRRRQREQKQEEQERARQRWRQERKKKEQKGRETRNASEDLEVFGERPSRVPKMNFGRMKRRNRNNRARWESEE</sequence>
<dbReference type="SUPFAM" id="SSF46565">
    <property type="entry name" value="Chaperone J-domain"/>
    <property type="match status" value="1"/>
</dbReference>
<gene>
    <name evidence="4" type="ORF">H2201_005146</name>
</gene>
<evidence type="ECO:0000259" key="3">
    <source>
        <dbReference type="PROSITE" id="PS50076"/>
    </source>
</evidence>
<dbReference type="PROSITE" id="PS50076">
    <property type="entry name" value="DNAJ_2"/>
    <property type="match status" value="1"/>
</dbReference>
<keyword evidence="5" id="KW-1185">Reference proteome</keyword>
<dbReference type="Pfam" id="PF00226">
    <property type="entry name" value="DnaJ"/>
    <property type="match status" value="1"/>
</dbReference>
<dbReference type="Gene3D" id="1.10.287.110">
    <property type="entry name" value="DnaJ domain"/>
    <property type="match status" value="1"/>
</dbReference>
<dbReference type="EMBL" id="JAPDRL010000036">
    <property type="protein sequence ID" value="KAJ9664632.1"/>
    <property type="molecule type" value="Genomic_DNA"/>
</dbReference>
<dbReference type="InterPro" id="IPR001623">
    <property type="entry name" value="DnaJ_domain"/>
</dbReference>
<evidence type="ECO:0000313" key="4">
    <source>
        <dbReference type="EMBL" id="KAJ9664632.1"/>
    </source>
</evidence>
<organism evidence="4 5">
    <name type="scientific">Coniosporium apollinis</name>
    <dbReference type="NCBI Taxonomy" id="61459"/>
    <lineage>
        <taxon>Eukaryota</taxon>
        <taxon>Fungi</taxon>
        <taxon>Dikarya</taxon>
        <taxon>Ascomycota</taxon>
        <taxon>Pezizomycotina</taxon>
        <taxon>Dothideomycetes</taxon>
        <taxon>Dothideomycetes incertae sedis</taxon>
        <taxon>Coniosporium</taxon>
    </lineage>
</organism>
<name>A0ABQ9NU45_9PEZI</name>
<feature type="compositionally biased region" description="Basic and acidic residues" evidence="2">
    <location>
        <begin position="128"/>
        <end position="147"/>
    </location>
</feature>
<comment type="caution">
    <text evidence="4">The sequence shown here is derived from an EMBL/GenBank/DDBJ whole genome shotgun (WGS) entry which is preliminary data.</text>
</comment>
<feature type="region of interest" description="Disordered" evidence="2">
    <location>
        <begin position="27"/>
        <end position="172"/>
    </location>
</feature>
<dbReference type="InterPro" id="IPR036869">
    <property type="entry name" value="J_dom_sf"/>
</dbReference>
<evidence type="ECO:0000256" key="2">
    <source>
        <dbReference type="SAM" id="MobiDB-lite"/>
    </source>
</evidence>
<dbReference type="CDD" id="cd06257">
    <property type="entry name" value="DnaJ"/>
    <property type="match status" value="1"/>
</dbReference>